<dbReference type="Proteomes" id="UP000027318">
    <property type="component" value="Unassembled WGS sequence"/>
</dbReference>
<gene>
    <name evidence="14" type="ORF">ADINL_2867</name>
</gene>
<feature type="domain" description="PpiC" evidence="13">
    <location>
        <begin position="266"/>
        <end position="366"/>
    </location>
</feature>
<keyword evidence="11" id="KW-0697">Rotamase</keyword>
<evidence type="ECO:0000256" key="8">
    <source>
        <dbReference type="ARBA" id="ARBA00038408"/>
    </source>
</evidence>
<comment type="similarity">
    <text evidence="8">Belongs to the PpiD chaperone family.</text>
</comment>
<keyword evidence="4 12" id="KW-0812">Transmembrane</keyword>
<name>A0A063Y1M7_9GAMM</name>
<dbReference type="SUPFAM" id="SSF54534">
    <property type="entry name" value="FKBP-like"/>
    <property type="match status" value="1"/>
</dbReference>
<evidence type="ECO:0000256" key="11">
    <source>
        <dbReference type="PROSITE-ProRule" id="PRU00278"/>
    </source>
</evidence>
<dbReference type="PROSITE" id="PS50198">
    <property type="entry name" value="PPIC_PPIASE_2"/>
    <property type="match status" value="1"/>
</dbReference>
<dbReference type="EMBL" id="JMSZ01000042">
    <property type="protein sequence ID" value="KDE38412.1"/>
    <property type="molecule type" value="Genomic_DNA"/>
</dbReference>
<dbReference type="InterPro" id="IPR046357">
    <property type="entry name" value="PPIase_dom_sf"/>
</dbReference>
<dbReference type="InterPro" id="IPR027304">
    <property type="entry name" value="Trigger_fact/SurA_dom_sf"/>
</dbReference>
<evidence type="ECO:0000256" key="3">
    <source>
        <dbReference type="ARBA" id="ARBA00022519"/>
    </source>
</evidence>
<keyword evidence="7" id="KW-0143">Chaperone</keyword>
<keyword evidence="3" id="KW-0997">Cell inner membrane</keyword>
<dbReference type="PATRIC" id="fig|267850.7.peg.2818"/>
<dbReference type="Gene3D" id="3.10.50.40">
    <property type="match status" value="1"/>
</dbReference>
<dbReference type="InterPro" id="IPR052029">
    <property type="entry name" value="PpiD_chaperone"/>
</dbReference>
<dbReference type="SUPFAM" id="SSF109998">
    <property type="entry name" value="Triger factor/SurA peptide-binding domain-like"/>
    <property type="match status" value="1"/>
</dbReference>
<dbReference type="PROSITE" id="PS01096">
    <property type="entry name" value="PPIC_PPIASE_1"/>
    <property type="match status" value="1"/>
</dbReference>
<proteinExistence type="inferred from homology"/>
<dbReference type="PANTHER" id="PTHR47529:SF1">
    <property type="entry name" value="PERIPLASMIC CHAPERONE PPID"/>
    <property type="match status" value="1"/>
</dbReference>
<dbReference type="GO" id="GO:0005886">
    <property type="term" value="C:plasma membrane"/>
    <property type="evidence" value="ECO:0007669"/>
    <property type="project" value="UniProtKB-SubCell"/>
</dbReference>
<organism evidence="14 15">
    <name type="scientific">Nitrincola lacisaponensis</name>
    <dbReference type="NCBI Taxonomy" id="267850"/>
    <lineage>
        <taxon>Bacteria</taxon>
        <taxon>Pseudomonadati</taxon>
        <taxon>Pseudomonadota</taxon>
        <taxon>Gammaproteobacteria</taxon>
        <taxon>Oceanospirillales</taxon>
        <taxon>Oceanospirillaceae</taxon>
        <taxon>Nitrincola</taxon>
    </lineage>
</organism>
<reference evidence="14 15" key="1">
    <citation type="journal article" date="2005" name="Int. J. Syst. Evol. Microbiol.">
        <title>Nitrincola lacisaponensis gen. nov., sp. nov., a novel alkaliphilic bacterium isolated from an alkaline, saline lake.</title>
        <authorList>
            <person name="Dimitriu P.A."/>
            <person name="Shukla S.K."/>
            <person name="Conradt J."/>
            <person name="Marquez M.C."/>
            <person name="Ventosa A."/>
            <person name="Maglia A."/>
            <person name="Peyton B.M."/>
            <person name="Pinkart H.C."/>
            <person name="Mormile M.R."/>
        </authorList>
    </citation>
    <scope>NUCLEOTIDE SEQUENCE [LARGE SCALE GENOMIC DNA]</scope>
    <source>
        <strain evidence="14 15">4CA</strain>
    </source>
</reference>
<evidence type="ECO:0000313" key="14">
    <source>
        <dbReference type="EMBL" id="KDE38412.1"/>
    </source>
</evidence>
<comment type="caution">
    <text evidence="14">The sequence shown here is derived from an EMBL/GenBank/DDBJ whole genome shotgun (WGS) entry which is preliminary data.</text>
</comment>
<dbReference type="RefSeq" id="WP_036549578.1">
    <property type="nucleotide sequence ID" value="NZ_JMSZ01000042.1"/>
</dbReference>
<evidence type="ECO:0000256" key="5">
    <source>
        <dbReference type="ARBA" id="ARBA00022989"/>
    </source>
</evidence>
<keyword evidence="11 14" id="KW-0413">Isomerase</keyword>
<feature type="transmembrane region" description="Helical" evidence="12">
    <location>
        <begin position="12"/>
        <end position="30"/>
    </location>
</feature>
<keyword evidence="5 12" id="KW-1133">Transmembrane helix</keyword>
<comment type="subcellular location">
    <subcellularLocation>
        <location evidence="1">Cell inner membrane</location>
        <topology evidence="1">Single-pass type II membrane protein</topology>
        <orientation evidence="1">Periplasmic side</orientation>
    </subcellularLocation>
</comment>
<dbReference type="PANTHER" id="PTHR47529">
    <property type="entry name" value="PEPTIDYL-PROLYL CIS-TRANS ISOMERASE D"/>
    <property type="match status" value="1"/>
</dbReference>
<evidence type="ECO:0000256" key="12">
    <source>
        <dbReference type="SAM" id="Phobius"/>
    </source>
</evidence>
<evidence type="ECO:0000256" key="6">
    <source>
        <dbReference type="ARBA" id="ARBA00023136"/>
    </source>
</evidence>
<dbReference type="Gene3D" id="1.10.4030.10">
    <property type="entry name" value="Porin chaperone SurA, peptide-binding domain"/>
    <property type="match status" value="1"/>
</dbReference>
<dbReference type="Pfam" id="PF13624">
    <property type="entry name" value="SurA_N_3"/>
    <property type="match status" value="1"/>
</dbReference>
<evidence type="ECO:0000256" key="7">
    <source>
        <dbReference type="ARBA" id="ARBA00023186"/>
    </source>
</evidence>
<accession>A0A063Y1M7</accession>
<evidence type="ECO:0000313" key="15">
    <source>
        <dbReference type="Proteomes" id="UP000027318"/>
    </source>
</evidence>
<sequence length="622" mass="70297">MLQSIRDNSKGIIAKIIVGLIAITFALFGVESLIGLGSKEKPAAEVNGEDIARIDLMRGVDLQRRQLLMQMGPDADPTLLDDALLERRVLENLIEQALLVQSAERQGLFLSEEMLDQYIVSTPDFQVNGRFDRNQFELVLRNAGFTPLMYRELLRKETLTDQERAAYLLSSFTTQDEVERIVRLDQQTRDVAWVRIPLLDVLNDTQVAESEIQALYDQRASSLQTPEQVVLEYVLLDRNDFVDPSLVSDDEVRGIYEQMLRDFVSEEERSVSHILIEVDGQRDALAALAKAQELYLELQEGADFAELARSYSDDPGSASQGGVLGYLGREALVDAFADALFQMEQEGDISEPVQTEFGYHLIRLDGVRKGERPSFEEAAYDLRLEIAEREAEMRYVEQMERLADLSFSSADLIVPAEELDLVIERSEPISRDGGSDFLGRNSRVLEAAFSQDLLRDRLNSLPIELDRERAVVVRVREHLPSRQITFDEARDELELELITARATEKLEQQVSEWLSALQAGETLDHLQWSEVAGADRADSRVPSEIRQRFFGLSADSTPRYDLMALRDGSFALLRLDAVEHAQTALSDEEMALMMSLLGATLGQQEYQNRVDSLRSQATIKRN</sequence>
<protein>
    <recommendedName>
        <fullName evidence="9">Periplasmic chaperone PpiD</fullName>
    </recommendedName>
    <alternativeName>
        <fullName evidence="10">Periplasmic folding chaperone</fullName>
    </alternativeName>
</protein>
<evidence type="ECO:0000256" key="1">
    <source>
        <dbReference type="ARBA" id="ARBA00004382"/>
    </source>
</evidence>
<keyword evidence="2" id="KW-1003">Cell membrane</keyword>
<evidence type="ECO:0000256" key="4">
    <source>
        <dbReference type="ARBA" id="ARBA00022692"/>
    </source>
</evidence>
<keyword evidence="15" id="KW-1185">Reference proteome</keyword>
<dbReference type="GO" id="GO:0003755">
    <property type="term" value="F:peptidyl-prolyl cis-trans isomerase activity"/>
    <property type="evidence" value="ECO:0007669"/>
    <property type="project" value="UniProtKB-KW"/>
</dbReference>
<dbReference type="InterPro" id="IPR023058">
    <property type="entry name" value="PPIase_PpiC_CS"/>
</dbReference>
<keyword evidence="6 12" id="KW-0472">Membrane</keyword>
<dbReference type="InterPro" id="IPR000297">
    <property type="entry name" value="PPIase_PpiC"/>
</dbReference>
<evidence type="ECO:0000256" key="2">
    <source>
        <dbReference type="ARBA" id="ARBA00022475"/>
    </source>
</evidence>
<dbReference type="OrthoDB" id="9812372at2"/>
<evidence type="ECO:0000259" key="13">
    <source>
        <dbReference type="PROSITE" id="PS50198"/>
    </source>
</evidence>
<dbReference type="STRING" id="267850.ADINL_2867"/>
<evidence type="ECO:0000256" key="9">
    <source>
        <dbReference type="ARBA" id="ARBA00040743"/>
    </source>
</evidence>
<dbReference type="Pfam" id="PF00639">
    <property type="entry name" value="Rotamase"/>
    <property type="match status" value="1"/>
</dbReference>
<evidence type="ECO:0000256" key="10">
    <source>
        <dbReference type="ARBA" id="ARBA00042775"/>
    </source>
</evidence>
<dbReference type="AlphaFoldDB" id="A0A063Y1M7"/>